<feature type="non-terminal residue" evidence="2">
    <location>
        <position position="1"/>
    </location>
</feature>
<gene>
    <name evidence="2" type="ORF">M419DRAFT_117926</name>
</gene>
<evidence type="ECO:0000313" key="3">
    <source>
        <dbReference type="Proteomes" id="UP000024376"/>
    </source>
</evidence>
<reference evidence="3" key="1">
    <citation type="journal article" date="2013" name="Ind. Biotechnol.">
        <title>Comparative genomics analysis of Trichoderma reesei strains.</title>
        <authorList>
            <person name="Koike H."/>
            <person name="Aerts A."/>
            <person name="LaButti K."/>
            <person name="Grigoriev I.V."/>
            <person name="Baker S.E."/>
        </authorList>
    </citation>
    <scope>NUCLEOTIDE SEQUENCE [LARGE SCALE GENOMIC DNA]</scope>
    <source>
        <strain evidence="3">ATCC 56765 / BCRC 32924 / NRRL 11460 / Rut C-30</strain>
    </source>
</reference>
<accession>A0A024SJ41</accession>
<evidence type="ECO:0000313" key="2">
    <source>
        <dbReference type="EMBL" id="ETS04427.1"/>
    </source>
</evidence>
<organism evidence="2 3">
    <name type="scientific">Hypocrea jecorina (strain ATCC 56765 / BCRC 32924 / NRRL 11460 / Rut C-30)</name>
    <name type="common">Trichoderma reesei</name>
    <dbReference type="NCBI Taxonomy" id="1344414"/>
    <lineage>
        <taxon>Eukaryota</taxon>
        <taxon>Fungi</taxon>
        <taxon>Dikarya</taxon>
        <taxon>Ascomycota</taxon>
        <taxon>Pezizomycotina</taxon>
        <taxon>Sordariomycetes</taxon>
        <taxon>Hypocreomycetidae</taxon>
        <taxon>Hypocreales</taxon>
        <taxon>Hypocreaceae</taxon>
        <taxon>Trichoderma</taxon>
    </lineage>
</organism>
<sequence>MIVIQSSHFPLCPQKEHESNVMKSNQTIHGKPSNTQKNNTTKQKDMLRAHSHTHNTPPSARTLFHGLML</sequence>
<feature type="region of interest" description="Disordered" evidence="1">
    <location>
        <begin position="1"/>
        <end position="69"/>
    </location>
</feature>
<dbReference type="EMBL" id="KI911141">
    <property type="protein sequence ID" value="ETS04427.1"/>
    <property type="molecule type" value="Genomic_DNA"/>
</dbReference>
<feature type="compositionally biased region" description="Polar residues" evidence="1">
    <location>
        <begin position="21"/>
        <end position="41"/>
    </location>
</feature>
<protein>
    <submittedName>
        <fullName evidence="2">Uncharacterized protein</fullName>
    </submittedName>
</protein>
<dbReference type="AlphaFoldDB" id="A0A024SJ41"/>
<proteinExistence type="predicted"/>
<name>A0A024SJ41_HYPJR</name>
<feature type="non-terminal residue" evidence="2">
    <location>
        <position position="69"/>
    </location>
</feature>
<dbReference type="HOGENOM" id="CLU_2783037_0_0_1"/>
<evidence type="ECO:0000256" key="1">
    <source>
        <dbReference type="SAM" id="MobiDB-lite"/>
    </source>
</evidence>
<dbReference type="KEGG" id="trr:M419DRAFT_117926"/>
<dbReference type="Proteomes" id="UP000024376">
    <property type="component" value="Unassembled WGS sequence"/>
</dbReference>